<accession>A0ABR6ZT99</accession>
<evidence type="ECO:0000313" key="2">
    <source>
        <dbReference type="Proteomes" id="UP000650424"/>
    </source>
</evidence>
<dbReference type="EMBL" id="JACOGF010000008">
    <property type="protein sequence ID" value="MBC3919083.1"/>
    <property type="molecule type" value="Genomic_DNA"/>
</dbReference>
<name>A0ABR6ZT99_9BURK</name>
<protein>
    <submittedName>
        <fullName evidence="1">Uncharacterized protein</fullName>
    </submittedName>
</protein>
<proteinExistence type="predicted"/>
<organism evidence="1 2">
    <name type="scientific">Undibacterium hunanense</name>
    <dbReference type="NCBI Taxonomy" id="2762292"/>
    <lineage>
        <taxon>Bacteria</taxon>
        <taxon>Pseudomonadati</taxon>
        <taxon>Pseudomonadota</taxon>
        <taxon>Betaproteobacteria</taxon>
        <taxon>Burkholderiales</taxon>
        <taxon>Oxalobacteraceae</taxon>
        <taxon>Undibacterium</taxon>
    </lineage>
</organism>
<comment type="caution">
    <text evidence="1">The sequence shown here is derived from an EMBL/GenBank/DDBJ whole genome shotgun (WGS) entry which is preliminary data.</text>
</comment>
<dbReference type="Proteomes" id="UP000650424">
    <property type="component" value="Unassembled WGS sequence"/>
</dbReference>
<keyword evidence="2" id="KW-1185">Reference proteome</keyword>
<gene>
    <name evidence="1" type="ORF">H8L32_16450</name>
</gene>
<sequence>MLGFEIVYANKTYAVSTSVFPVWNGTEPGWVVHCHIRNLQCLEIVFTDTGPTLTDIKALRVVVPGFADKPPGEILALLRKAKRFPLGEHESSYARKLIQLCVAHGLQVDSNGGQLVLYRLVNQISKRDLMINDDISCLVAEEAIRQGLRVIHSEE</sequence>
<dbReference type="RefSeq" id="WP_186948349.1">
    <property type="nucleotide sequence ID" value="NZ_JACOGF010000008.1"/>
</dbReference>
<evidence type="ECO:0000313" key="1">
    <source>
        <dbReference type="EMBL" id="MBC3919083.1"/>
    </source>
</evidence>
<reference evidence="1 2" key="1">
    <citation type="submission" date="2020-08" db="EMBL/GenBank/DDBJ databases">
        <title>Novel species isolated from subtropical streams in China.</title>
        <authorList>
            <person name="Lu H."/>
        </authorList>
    </citation>
    <scope>NUCLEOTIDE SEQUENCE [LARGE SCALE GENOMIC DNA]</scope>
    <source>
        <strain evidence="1 2">CY18W</strain>
    </source>
</reference>